<dbReference type="EMBL" id="GIFC01007385">
    <property type="protein sequence ID" value="MXU89468.1"/>
    <property type="molecule type" value="Transcribed_RNA"/>
</dbReference>
<name>A0A6B0UCF3_IXORI</name>
<feature type="signal peptide" evidence="1">
    <location>
        <begin position="1"/>
        <end position="18"/>
    </location>
</feature>
<organism evidence="2">
    <name type="scientific">Ixodes ricinus</name>
    <name type="common">Common tick</name>
    <name type="synonym">Acarus ricinus</name>
    <dbReference type="NCBI Taxonomy" id="34613"/>
    <lineage>
        <taxon>Eukaryota</taxon>
        <taxon>Metazoa</taxon>
        <taxon>Ecdysozoa</taxon>
        <taxon>Arthropoda</taxon>
        <taxon>Chelicerata</taxon>
        <taxon>Arachnida</taxon>
        <taxon>Acari</taxon>
        <taxon>Parasitiformes</taxon>
        <taxon>Ixodida</taxon>
        <taxon>Ixodoidea</taxon>
        <taxon>Ixodidae</taxon>
        <taxon>Ixodinae</taxon>
        <taxon>Ixodes</taxon>
    </lineage>
</organism>
<dbReference type="AlphaFoldDB" id="A0A6B0UCF3"/>
<protein>
    <recommendedName>
        <fullName evidence="3">Secreted protein</fullName>
    </recommendedName>
</protein>
<reference evidence="2" key="1">
    <citation type="submission" date="2019-12" db="EMBL/GenBank/DDBJ databases">
        <title>An insight into the sialome of adult female Ixodes ricinus ticks feeding for 6 days.</title>
        <authorList>
            <person name="Perner J."/>
            <person name="Ribeiro J.M.C."/>
        </authorList>
    </citation>
    <scope>NUCLEOTIDE SEQUENCE</scope>
    <source>
        <strain evidence="2">Semi-engorged</strain>
        <tissue evidence="2">Salivary glands</tissue>
    </source>
</reference>
<proteinExistence type="predicted"/>
<sequence>MLLPLAFLFRLRVVAHLATPIHVFEGSGAGAVVSTLLEQDGLALCLVLDVLRETLEEFGVLSLVDGTQDRCWRPAAWVDGGAVGDLAGEIIPGNLAVGLGGVHERLAH</sequence>
<keyword evidence="1" id="KW-0732">Signal</keyword>
<feature type="chain" id="PRO_5025548837" description="Secreted protein" evidence="1">
    <location>
        <begin position="19"/>
        <end position="108"/>
    </location>
</feature>
<evidence type="ECO:0000256" key="1">
    <source>
        <dbReference type="SAM" id="SignalP"/>
    </source>
</evidence>
<evidence type="ECO:0000313" key="2">
    <source>
        <dbReference type="EMBL" id="MXU89468.1"/>
    </source>
</evidence>
<accession>A0A6B0UCF3</accession>
<evidence type="ECO:0008006" key="3">
    <source>
        <dbReference type="Google" id="ProtNLM"/>
    </source>
</evidence>